<dbReference type="Gene3D" id="2.60.40.10">
    <property type="entry name" value="Immunoglobulins"/>
    <property type="match status" value="1"/>
</dbReference>
<dbReference type="AlphaFoldDB" id="A0A1D2MLV7"/>
<gene>
    <name evidence="2" type="ORF">Ocin01_12698</name>
</gene>
<dbReference type="InterPro" id="IPR013098">
    <property type="entry name" value="Ig_I-set"/>
</dbReference>
<organism evidence="2 3">
    <name type="scientific">Orchesella cincta</name>
    <name type="common">Springtail</name>
    <name type="synonym">Podura cincta</name>
    <dbReference type="NCBI Taxonomy" id="48709"/>
    <lineage>
        <taxon>Eukaryota</taxon>
        <taxon>Metazoa</taxon>
        <taxon>Ecdysozoa</taxon>
        <taxon>Arthropoda</taxon>
        <taxon>Hexapoda</taxon>
        <taxon>Collembola</taxon>
        <taxon>Entomobryomorpha</taxon>
        <taxon>Entomobryoidea</taxon>
        <taxon>Orchesellidae</taxon>
        <taxon>Orchesellinae</taxon>
        <taxon>Orchesella</taxon>
    </lineage>
</organism>
<evidence type="ECO:0000313" key="2">
    <source>
        <dbReference type="EMBL" id="ODM93983.1"/>
    </source>
</evidence>
<dbReference type="SUPFAM" id="SSF48726">
    <property type="entry name" value="Immunoglobulin"/>
    <property type="match status" value="1"/>
</dbReference>
<comment type="caution">
    <text evidence="2">The sequence shown here is derived from an EMBL/GenBank/DDBJ whole genome shotgun (WGS) entry which is preliminary data.</text>
</comment>
<dbReference type="InterPro" id="IPR036179">
    <property type="entry name" value="Ig-like_dom_sf"/>
</dbReference>
<evidence type="ECO:0000313" key="3">
    <source>
        <dbReference type="Proteomes" id="UP000094527"/>
    </source>
</evidence>
<dbReference type="InterPro" id="IPR013783">
    <property type="entry name" value="Ig-like_fold"/>
</dbReference>
<dbReference type="Proteomes" id="UP000094527">
    <property type="component" value="Unassembled WGS sequence"/>
</dbReference>
<protein>
    <submittedName>
        <fullName evidence="2">Protein sax-3</fullName>
    </submittedName>
</protein>
<reference evidence="2 3" key="1">
    <citation type="journal article" date="2016" name="Genome Biol. Evol.">
        <title>Gene Family Evolution Reflects Adaptation to Soil Environmental Stressors in the Genome of the Collembolan Orchesella cincta.</title>
        <authorList>
            <person name="Faddeeva-Vakhrusheva A."/>
            <person name="Derks M.F."/>
            <person name="Anvar S.Y."/>
            <person name="Agamennone V."/>
            <person name="Suring W."/>
            <person name="Smit S."/>
            <person name="van Straalen N.M."/>
            <person name="Roelofs D."/>
        </authorList>
    </citation>
    <scope>NUCLEOTIDE SEQUENCE [LARGE SCALE GENOMIC DNA]</scope>
    <source>
        <tissue evidence="2">Mixed pool</tissue>
    </source>
</reference>
<keyword evidence="3" id="KW-1185">Reference proteome</keyword>
<proteinExistence type="predicted"/>
<name>A0A1D2MLV7_ORCCI</name>
<dbReference type="OrthoDB" id="10012075at2759"/>
<dbReference type="EMBL" id="LJIJ01000876">
    <property type="protein sequence ID" value="ODM93983.1"/>
    <property type="molecule type" value="Genomic_DNA"/>
</dbReference>
<evidence type="ECO:0000259" key="1">
    <source>
        <dbReference type="Pfam" id="PF07679"/>
    </source>
</evidence>
<accession>A0A1D2MLV7</accession>
<dbReference type="Pfam" id="PF07679">
    <property type="entry name" value="I-set"/>
    <property type="match status" value="1"/>
</dbReference>
<sequence length="63" mass="7077">MLHLKFELGQNLSSDPETWRIGLNGLAKFECTATGNPVPTVYWRKEGSQEIFLPSSTLMAAYM</sequence>
<dbReference type="STRING" id="48709.A0A1D2MLV7"/>
<feature type="domain" description="Immunoglobulin I-set" evidence="1">
    <location>
        <begin position="17"/>
        <end position="49"/>
    </location>
</feature>